<dbReference type="InterPro" id="IPR035647">
    <property type="entry name" value="EFG_III/V"/>
</dbReference>
<dbReference type="Gene3D" id="1.25.40.10">
    <property type="entry name" value="Tetratricopeptide repeat domain"/>
    <property type="match status" value="1"/>
</dbReference>
<accession>A0ABQ7BTQ6</accession>
<keyword evidence="2" id="KW-1185">Reference proteome</keyword>
<protein>
    <submittedName>
        <fullName evidence="1">Uncharacterized protein</fullName>
    </submittedName>
</protein>
<dbReference type="Proteomes" id="UP000266723">
    <property type="component" value="Unassembled WGS sequence"/>
</dbReference>
<proteinExistence type="predicted"/>
<reference evidence="1 2" key="1">
    <citation type="journal article" date="2020" name="BMC Genomics">
        <title>Intraspecific diversification of the crop wild relative Brassica cretica Lam. using demographic model selection.</title>
        <authorList>
            <person name="Kioukis A."/>
            <person name="Michalopoulou V.A."/>
            <person name="Briers L."/>
            <person name="Pirintsos S."/>
            <person name="Studholme D.J."/>
            <person name="Pavlidis P."/>
            <person name="Sarris P.F."/>
        </authorList>
    </citation>
    <scope>NUCLEOTIDE SEQUENCE [LARGE SCALE GENOMIC DNA]</scope>
    <source>
        <strain evidence="2">cv. PFS-1207/04</strain>
    </source>
</reference>
<comment type="caution">
    <text evidence="1">The sequence shown here is derived from an EMBL/GenBank/DDBJ whole genome shotgun (WGS) entry which is preliminary data.</text>
</comment>
<evidence type="ECO:0000313" key="2">
    <source>
        <dbReference type="Proteomes" id="UP000266723"/>
    </source>
</evidence>
<dbReference type="InterPro" id="IPR011990">
    <property type="entry name" value="TPR-like_helical_dom_sf"/>
</dbReference>
<dbReference type="EMBL" id="QGKV02000832">
    <property type="protein sequence ID" value="KAF3543220.1"/>
    <property type="molecule type" value="Genomic_DNA"/>
</dbReference>
<sequence length="280" mass="30941">MKEAGLKPGPVSYCTLIYAFSIRHMVEEAEELVVEISRLMSIPKLCETVLIDAFADTANVQGAMSYVTYVAAMRKAGITGNSVIPSSRIYTSKKIECEHMVEEAEELVVEISRLMSIPKLCETVLIDAFADTANVQGAMSYVTYVAAMRKAGITGNSVIPSSRIYTSKKIEYCRVPPTAAACVSTAESEPVNEMKAGNPAYSFGFADELRKGTSGGANALMVLSHWEMLEEDPFFVPKTEEEMEEFGHQCRARQESATRSTPPLNREPWLVRFEISFVLF</sequence>
<name>A0ABQ7BTQ6_BRACR</name>
<evidence type="ECO:0000313" key="1">
    <source>
        <dbReference type="EMBL" id="KAF3543220.1"/>
    </source>
</evidence>
<organism evidence="1 2">
    <name type="scientific">Brassica cretica</name>
    <name type="common">Mustard</name>
    <dbReference type="NCBI Taxonomy" id="69181"/>
    <lineage>
        <taxon>Eukaryota</taxon>
        <taxon>Viridiplantae</taxon>
        <taxon>Streptophyta</taxon>
        <taxon>Embryophyta</taxon>
        <taxon>Tracheophyta</taxon>
        <taxon>Spermatophyta</taxon>
        <taxon>Magnoliopsida</taxon>
        <taxon>eudicotyledons</taxon>
        <taxon>Gunneridae</taxon>
        <taxon>Pentapetalae</taxon>
        <taxon>rosids</taxon>
        <taxon>malvids</taxon>
        <taxon>Brassicales</taxon>
        <taxon>Brassicaceae</taxon>
        <taxon>Brassiceae</taxon>
        <taxon>Brassica</taxon>
    </lineage>
</organism>
<dbReference type="Gene3D" id="3.30.70.240">
    <property type="match status" value="1"/>
</dbReference>
<gene>
    <name evidence="1" type="ORF">DY000_02004832</name>
</gene>
<dbReference type="SUPFAM" id="SSF54980">
    <property type="entry name" value="EF-G C-terminal domain-like"/>
    <property type="match status" value="1"/>
</dbReference>